<name>A0AAU8JXV7_9ACTN</name>
<feature type="transmembrane region" description="Helical" evidence="2">
    <location>
        <begin position="342"/>
        <end position="361"/>
    </location>
</feature>
<sequence>MDQTTMPVPPEERTSDRPGGAAERTGPARSDRAAARLRMVAAHRWFWPSALLLGYAFQMLVRLSLVLHRSYPSVHADESTYLVLARVLAGRSGTDIPVGVVIPGGYPLLISPALRIADNPVTAYHLVMGINTVLNSLVFLAAYAVLRRAGLRRPLSLLLATVTGLLPPVVYYAQFAMTETIFPLLLLVWLLCMHGWLSPGGFRARALHGAGMAAAAAYSMATHDRGGVICAVTGVLLLVVLITGWAPRWATAISVGVLGLGVGASRLLAAYLESKFDAVPPSEVGTKVFDELFDPEKLGRTLTRVAGQIWYFMMSTWGIGAIAVAFCLAALFTTRVDRATRLVALAMTALLVGIPLAAAAGLGDDPRIDNWVYARYLSSLVPAYFLLGLILIHRAGRRALIALTAGGLLLMAVLGETVIQYVGPGLKGVIIPWALPDALFLGLNWESLHIVRATEVAALIAVVCVALRLSGGRRVVAALGAGLLGFALLATTTITDEVADRHYGDRKFAGTGFIKEAGLKRGDNLVMDWDNDWDIRMAQPYEVYWGRVWTTDLKHGATPPPSATVALFRLPAAEPKDPKDPDGPKAVNPADSWKQVPAGWYVDKVSWKHGWVVWRHR</sequence>
<dbReference type="EMBL" id="CP159872">
    <property type="protein sequence ID" value="XCM80090.1"/>
    <property type="molecule type" value="Genomic_DNA"/>
</dbReference>
<keyword evidence="2" id="KW-1133">Transmembrane helix</keyword>
<feature type="transmembrane region" description="Helical" evidence="2">
    <location>
        <begin position="309"/>
        <end position="330"/>
    </location>
</feature>
<accession>A0AAU8JXV7</accession>
<dbReference type="RefSeq" id="WP_354641033.1">
    <property type="nucleotide sequence ID" value="NZ_CP159872.1"/>
</dbReference>
<feature type="transmembrane region" description="Helical" evidence="2">
    <location>
        <begin position="180"/>
        <end position="197"/>
    </location>
</feature>
<protein>
    <recommendedName>
        <fullName evidence="4">Dolichyl-phosphate-mannose-protein mannosyltransferase</fullName>
    </recommendedName>
</protein>
<reference evidence="3" key="1">
    <citation type="submission" date="2024-06" db="EMBL/GenBank/DDBJ databases">
        <title>The genome sequences of Kitasatospora sp. strain HUAS MG31.</title>
        <authorList>
            <person name="Mo P."/>
        </authorList>
    </citation>
    <scope>NUCLEOTIDE SEQUENCE</scope>
    <source>
        <strain evidence="3">HUAS MG31</strain>
    </source>
</reference>
<feature type="transmembrane region" description="Helical" evidence="2">
    <location>
        <begin position="45"/>
        <end position="65"/>
    </location>
</feature>
<evidence type="ECO:0008006" key="4">
    <source>
        <dbReference type="Google" id="ProtNLM"/>
    </source>
</evidence>
<keyword evidence="2" id="KW-0472">Membrane</keyword>
<evidence type="ECO:0000256" key="1">
    <source>
        <dbReference type="SAM" id="MobiDB-lite"/>
    </source>
</evidence>
<feature type="transmembrane region" description="Helical" evidence="2">
    <location>
        <begin position="123"/>
        <end position="146"/>
    </location>
</feature>
<keyword evidence="2" id="KW-0812">Transmembrane</keyword>
<feature type="transmembrane region" description="Helical" evidence="2">
    <location>
        <begin position="450"/>
        <end position="469"/>
    </location>
</feature>
<feature type="transmembrane region" description="Helical" evidence="2">
    <location>
        <begin position="399"/>
        <end position="419"/>
    </location>
</feature>
<evidence type="ECO:0000313" key="3">
    <source>
        <dbReference type="EMBL" id="XCM80090.1"/>
    </source>
</evidence>
<feature type="transmembrane region" description="Helical" evidence="2">
    <location>
        <begin position="475"/>
        <end position="494"/>
    </location>
</feature>
<feature type="transmembrane region" description="Helical" evidence="2">
    <location>
        <begin position="226"/>
        <end position="246"/>
    </location>
</feature>
<organism evidence="3">
    <name type="scientific">Kitasatospora camelliae</name>
    <dbReference type="NCBI Taxonomy" id="3156397"/>
    <lineage>
        <taxon>Bacteria</taxon>
        <taxon>Bacillati</taxon>
        <taxon>Actinomycetota</taxon>
        <taxon>Actinomycetes</taxon>
        <taxon>Kitasatosporales</taxon>
        <taxon>Streptomycetaceae</taxon>
        <taxon>Kitasatospora</taxon>
    </lineage>
</organism>
<gene>
    <name evidence="3" type="ORF">ABWK59_14745</name>
</gene>
<feature type="region of interest" description="Disordered" evidence="1">
    <location>
        <begin position="1"/>
        <end position="30"/>
    </location>
</feature>
<feature type="transmembrane region" description="Helical" evidence="2">
    <location>
        <begin position="155"/>
        <end position="174"/>
    </location>
</feature>
<dbReference type="AlphaFoldDB" id="A0AAU8JXV7"/>
<proteinExistence type="predicted"/>
<feature type="transmembrane region" description="Helical" evidence="2">
    <location>
        <begin position="373"/>
        <end position="392"/>
    </location>
</feature>
<dbReference type="KEGG" id="kcm:ABWK59_14745"/>
<evidence type="ECO:0000256" key="2">
    <source>
        <dbReference type="SAM" id="Phobius"/>
    </source>
</evidence>